<sequence>MSEAASRPFQLLLEVAEHVRQQQSNQAAKYYYYPSIMAVVVECGSVLQSKRGSDRYCTLRLVDPSCADDPELEHGAEMYENRLSLSGRAGVDMRNHLQPRPTPCSYCLYHGDVAASQPQLMTQSQPYSSSHPAPPPMTPFETELMRSLRLWFRKPDAQRLGSSSYLRTLRTVGPTDFWDLHCLVLAVEPASDGAPAVLWVWDGHDACPLPVGLTEISEPAAPHLWPEKILPDPELEQRWPPLGTAMPILAPEAVPATLPPPGSWVKFRNLASRVIQGQLQSVFSKQSRWAKRPDVETGALGVLRLRLAGADGMINEWEPESGVRRCTCLVDDEQRPLETIRGVRCGPAPSLHVVLAQVVDYAPREPHLIWRQGPMRGAEPRETGTRQ</sequence>
<protein>
    <submittedName>
        <fullName evidence="1">Uncharacterized protein</fullName>
    </submittedName>
</protein>
<dbReference type="EMBL" id="JASFZW010000014">
    <property type="protein sequence ID" value="KAK2075682.1"/>
    <property type="molecule type" value="Genomic_DNA"/>
</dbReference>
<dbReference type="Gene3D" id="2.40.50.140">
    <property type="entry name" value="Nucleic acid-binding proteins"/>
    <property type="match status" value="1"/>
</dbReference>
<gene>
    <name evidence="1" type="ORF">QBZ16_001790</name>
</gene>
<comment type="caution">
    <text evidence="1">The sequence shown here is derived from an EMBL/GenBank/DDBJ whole genome shotgun (WGS) entry which is preliminary data.</text>
</comment>
<name>A0AAD9IG64_PROWI</name>
<evidence type="ECO:0000313" key="1">
    <source>
        <dbReference type="EMBL" id="KAK2075682.1"/>
    </source>
</evidence>
<keyword evidence="2" id="KW-1185">Reference proteome</keyword>
<organism evidence="1 2">
    <name type="scientific">Prototheca wickerhamii</name>
    <dbReference type="NCBI Taxonomy" id="3111"/>
    <lineage>
        <taxon>Eukaryota</taxon>
        <taxon>Viridiplantae</taxon>
        <taxon>Chlorophyta</taxon>
        <taxon>core chlorophytes</taxon>
        <taxon>Trebouxiophyceae</taxon>
        <taxon>Chlorellales</taxon>
        <taxon>Chlorellaceae</taxon>
        <taxon>Prototheca</taxon>
    </lineage>
</organism>
<evidence type="ECO:0000313" key="2">
    <source>
        <dbReference type="Proteomes" id="UP001255856"/>
    </source>
</evidence>
<dbReference type="InterPro" id="IPR012340">
    <property type="entry name" value="NA-bd_OB-fold"/>
</dbReference>
<reference evidence="1" key="1">
    <citation type="submission" date="2021-01" db="EMBL/GenBank/DDBJ databases">
        <authorList>
            <person name="Eckstrom K.M.E."/>
        </authorList>
    </citation>
    <scope>NUCLEOTIDE SEQUENCE</scope>
    <source>
        <strain evidence="1">UVCC 0001</strain>
    </source>
</reference>
<dbReference type="Proteomes" id="UP001255856">
    <property type="component" value="Unassembled WGS sequence"/>
</dbReference>
<proteinExistence type="predicted"/>
<accession>A0AAD9IG64</accession>
<dbReference type="SUPFAM" id="SSF50249">
    <property type="entry name" value="Nucleic acid-binding proteins"/>
    <property type="match status" value="2"/>
</dbReference>
<dbReference type="AlphaFoldDB" id="A0AAD9IG64"/>